<sequence>MRLKLLVAMVYLIPFFLVAKQQTVVGCFSSGRINVKLIQIADRNVVLAYLIYGKSSKFIPLAFIKKTEEVFDGRPSEFTIYWSEVIDGKINGLYVISSQGARYNRFYYRSKSGREVQFQENLEVYNNDRSNCIW</sequence>
<comment type="caution">
    <text evidence="2">The sequence shown here is derived from an EMBL/GenBank/DDBJ whole genome shotgun (WGS) entry which is preliminary data.</text>
</comment>
<dbReference type="OrthoDB" id="9096196at2"/>
<gene>
    <name evidence="2" type="ORF">CHU32_02615</name>
    <name evidence="1" type="ORF">CHU33_12725</name>
</gene>
<dbReference type="RefSeq" id="WP_103676453.1">
    <property type="nucleotide sequence ID" value="NZ_PQGD01000002.1"/>
</dbReference>
<dbReference type="EMBL" id="PQGD01000002">
    <property type="protein sequence ID" value="POP50335.1"/>
    <property type="molecule type" value="Genomic_DNA"/>
</dbReference>
<dbReference type="EMBL" id="PQGE01000010">
    <property type="protein sequence ID" value="POP44317.1"/>
    <property type="molecule type" value="Genomic_DNA"/>
</dbReference>
<dbReference type="Proteomes" id="UP000237073">
    <property type="component" value="Unassembled WGS sequence"/>
</dbReference>
<name>A0A2P5GUV6_9ENTR</name>
<evidence type="ECO:0000313" key="4">
    <source>
        <dbReference type="Proteomes" id="UP000247005"/>
    </source>
</evidence>
<dbReference type="Proteomes" id="UP000247005">
    <property type="component" value="Unassembled WGS sequence"/>
</dbReference>
<keyword evidence="3" id="KW-1185">Reference proteome</keyword>
<protein>
    <submittedName>
        <fullName evidence="2">Uncharacterized protein</fullName>
    </submittedName>
</protein>
<dbReference type="AlphaFoldDB" id="A0A2P5GUV6"/>
<evidence type="ECO:0000313" key="3">
    <source>
        <dbReference type="Proteomes" id="UP000237073"/>
    </source>
</evidence>
<reference evidence="3 4" key="1">
    <citation type="submission" date="2018-01" db="EMBL/GenBank/DDBJ databases">
        <title>Superficieibacter electus gen. nov., sp. nov., an extended-spectrum beta-lactamase possessing member of the Enterobacteriaceae family, isolated from intensive care unit surfaces.</title>
        <authorList>
            <person name="Potter R.F."/>
            <person name="D'Souza A.W."/>
        </authorList>
    </citation>
    <scope>NUCLEOTIDE SEQUENCE [LARGE SCALE GENOMIC DNA]</scope>
    <source>
        <strain evidence="2 4">BP-1</strain>
        <strain evidence="1 3">BP-2</strain>
    </source>
</reference>
<evidence type="ECO:0000313" key="1">
    <source>
        <dbReference type="EMBL" id="POP44317.1"/>
    </source>
</evidence>
<proteinExistence type="predicted"/>
<accession>A0A2P5GUV6</accession>
<evidence type="ECO:0000313" key="2">
    <source>
        <dbReference type="EMBL" id="POP50335.1"/>
    </source>
</evidence>
<organism evidence="2 4">
    <name type="scientific">Superficieibacter electus</name>
    <dbReference type="NCBI Taxonomy" id="2022662"/>
    <lineage>
        <taxon>Bacteria</taxon>
        <taxon>Pseudomonadati</taxon>
        <taxon>Pseudomonadota</taxon>
        <taxon>Gammaproteobacteria</taxon>
        <taxon>Enterobacterales</taxon>
        <taxon>Enterobacteriaceae</taxon>
        <taxon>Superficieibacter</taxon>
    </lineage>
</organism>